<dbReference type="EMBL" id="GGEC01007471">
    <property type="protein sequence ID" value="MBW87954.1"/>
    <property type="molecule type" value="Transcribed_RNA"/>
</dbReference>
<proteinExistence type="predicted"/>
<name>A0A2P2J383_RHIMU</name>
<sequence>MNLSTMIKTCQASTNRENTYSRWKIWPKSLSLHLLK</sequence>
<dbReference type="AlphaFoldDB" id="A0A2P2J383"/>
<evidence type="ECO:0000313" key="1">
    <source>
        <dbReference type="EMBL" id="MBW87954.1"/>
    </source>
</evidence>
<organism evidence="1">
    <name type="scientific">Rhizophora mucronata</name>
    <name type="common">Asiatic mangrove</name>
    <dbReference type="NCBI Taxonomy" id="61149"/>
    <lineage>
        <taxon>Eukaryota</taxon>
        <taxon>Viridiplantae</taxon>
        <taxon>Streptophyta</taxon>
        <taxon>Embryophyta</taxon>
        <taxon>Tracheophyta</taxon>
        <taxon>Spermatophyta</taxon>
        <taxon>Magnoliopsida</taxon>
        <taxon>eudicotyledons</taxon>
        <taxon>Gunneridae</taxon>
        <taxon>Pentapetalae</taxon>
        <taxon>rosids</taxon>
        <taxon>fabids</taxon>
        <taxon>Malpighiales</taxon>
        <taxon>Rhizophoraceae</taxon>
        <taxon>Rhizophora</taxon>
    </lineage>
</organism>
<protein>
    <submittedName>
        <fullName evidence="1">Uncharacterized protein</fullName>
    </submittedName>
</protein>
<accession>A0A2P2J383</accession>
<reference evidence="1" key="1">
    <citation type="submission" date="2018-02" db="EMBL/GenBank/DDBJ databases">
        <title>Rhizophora mucronata_Transcriptome.</title>
        <authorList>
            <person name="Meera S.P."/>
            <person name="Sreeshan A."/>
            <person name="Augustine A."/>
        </authorList>
    </citation>
    <scope>NUCLEOTIDE SEQUENCE</scope>
    <source>
        <tissue evidence="1">Leaf</tissue>
    </source>
</reference>